<accession>A0A7E4ZQC1</accession>
<dbReference type="Proteomes" id="UP000492821">
    <property type="component" value="Unassembled WGS sequence"/>
</dbReference>
<protein>
    <submittedName>
        <fullName evidence="2">Uncharacterized protein</fullName>
    </submittedName>
</protein>
<dbReference type="WBParaSite" id="Pan_g10810.t1">
    <property type="protein sequence ID" value="Pan_g10810.t1"/>
    <property type="gene ID" value="Pan_g10810"/>
</dbReference>
<evidence type="ECO:0000313" key="1">
    <source>
        <dbReference type="Proteomes" id="UP000492821"/>
    </source>
</evidence>
<organism evidence="1 2">
    <name type="scientific">Panagrellus redivivus</name>
    <name type="common">Microworm</name>
    <dbReference type="NCBI Taxonomy" id="6233"/>
    <lineage>
        <taxon>Eukaryota</taxon>
        <taxon>Metazoa</taxon>
        <taxon>Ecdysozoa</taxon>
        <taxon>Nematoda</taxon>
        <taxon>Chromadorea</taxon>
        <taxon>Rhabditida</taxon>
        <taxon>Tylenchina</taxon>
        <taxon>Panagrolaimomorpha</taxon>
        <taxon>Panagrolaimoidea</taxon>
        <taxon>Panagrolaimidae</taxon>
        <taxon>Panagrellus</taxon>
    </lineage>
</organism>
<keyword evidence="1" id="KW-1185">Reference proteome</keyword>
<evidence type="ECO:0000313" key="2">
    <source>
        <dbReference type="WBParaSite" id="Pan_g10810.t1"/>
    </source>
</evidence>
<reference evidence="2" key="2">
    <citation type="submission" date="2020-10" db="UniProtKB">
        <authorList>
            <consortium name="WormBaseParasite"/>
        </authorList>
    </citation>
    <scope>IDENTIFICATION</scope>
</reference>
<proteinExistence type="predicted"/>
<dbReference type="AlphaFoldDB" id="A0A7E4ZQC1"/>
<reference evidence="1" key="1">
    <citation type="journal article" date="2013" name="Genetics">
        <title>The draft genome and transcriptome of Panagrellus redivivus are shaped by the harsh demands of a free-living lifestyle.</title>
        <authorList>
            <person name="Srinivasan J."/>
            <person name="Dillman A.R."/>
            <person name="Macchietto M.G."/>
            <person name="Heikkinen L."/>
            <person name="Lakso M."/>
            <person name="Fracchia K.M."/>
            <person name="Antoshechkin I."/>
            <person name="Mortazavi A."/>
            <person name="Wong G."/>
            <person name="Sternberg P.W."/>
        </authorList>
    </citation>
    <scope>NUCLEOTIDE SEQUENCE [LARGE SCALE GENOMIC DNA]</scope>
    <source>
        <strain evidence="1">MT8872</strain>
    </source>
</reference>
<sequence>MNKPKMGPTKIVEAPFEEFTVVVAVLFGVLRSDFVAVVMNGFDVVVVVVDV</sequence>
<name>A0A7E4ZQC1_PANRE</name>